<accession>A0A6M3LS63</accession>
<proteinExistence type="predicted"/>
<dbReference type="EMBL" id="MT143345">
    <property type="protein sequence ID" value="QJA95801.1"/>
    <property type="molecule type" value="Genomic_DNA"/>
</dbReference>
<reference evidence="1" key="1">
    <citation type="submission" date="2020-03" db="EMBL/GenBank/DDBJ databases">
        <title>The deep terrestrial virosphere.</title>
        <authorList>
            <person name="Holmfeldt K."/>
            <person name="Nilsson E."/>
            <person name="Simone D."/>
            <person name="Lopez-Fernandez M."/>
            <person name="Wu X."/>
            <person name="de Brujin I."/>
            <person name="Lundin D."/>
            <person name="Andersson A."/>
            <person name="Bertilsson S."/>
            <person name="Dopson M."/>
        </authorList>
    </citation>
    <scope>NUCLEOTIDE SEQUENCE</scope>
    <source>
        <strain evidence="1">MM415B05169</strain>
    </source>
</reference>
<name>A0A6M3LS63_9ZZZZ</name>
<evidence type="ECO:0000313" key="1">
    <source>
        <dbReference type="EMBL" id="QJA95801.1"/>
    </source>
</evidence>
<gene>
    <name evidence="1" type="ORF">MM415B05169_0004</name>
</gene>
<protein>
    <submittedName>
        <fullName evidence="1">Uncharacterized protein</fullName>
    </submittedName>
</protein>
<sequence>MQAILVFDFDDKDRDDKQEFELHMKACAMYSVIWDFKQYLRNEEKYKELPKAEDDYLEKITNKFYELLNENEIGELMA</sequence>
<dbReference type="AlphaFoldDB" id="A0A6M3LS63"/>
<organism evidence="1">
    <name type="scientific">viral metagenome</name>
    <dbReference type="NCBI Taxonomy" id="1070528"/>
    <lineage>
        <taxon>unclassified sequences</taxon>
        <taxon>metagenomes</taxon>
        <taxon>organismal metagenomes</taxon>
    </lineage>
</organism>